<reference evidence="2 3" key="1">
    <citation type="journal article" date="2023" name="Nat. Commun.">
        <title>Origin of minicircular mitochondrial genomes in red algae.</title>
        <authorList>
            <person name="Lee Y."/>
            <person name="Cho C.H."/>
            <person name="Lee Y.M."/>
            <person name="Park S.I."/>
            <person name="Yang J.H."/>
            <person name="West J.A."/>
            <person name="Bhattacharya D."/>
            <person name="Yoon H.S."/>
        </authorList>
    </citation>
    <scope>NUCLEOTIDE SEQUENCE [LARGE SCALE GENOMIC DNA]</scope>
    <source>
        <strain evidence="2 3">CCMP1338</strain>
        <tissue evidence="2">Whole cell</tissue>
    </source>
</reference>
<dbReference type="AlphaFoldDB" id="A0AAV8UIH3"/>
<proteinExistence type="predicted"/>
<feature type="compositionally biased region" description="Low complexity" evidence="1">
    <location>
        <begin position="96"/>
        <end position="121"/>
    </location>
</feature>
<evidence type="ECO:0000313" key="3">
    <source>
        <dbReference type="Proteomes" id="UP001157974"/>
    </source>
</evidence>
<dbReference type="EMBL" id="JAMWBK010000011">
    <property type="protein sequence ID" value="KAJ8901333.1"/>
    <property type="molecule type" value="Genomic_DNA"/>
</dbReference>
<comment type="caution">
    <text evidence="2">The sequence shown here is derived from an EMBL/GenBank/DDBJ whole genome shotgun (WGS) entry which is preliminary data.</text>
</comment>
<gene>
    <name evidence="2" type="ORF">NDN08_007181</name>
</gene>
<organism evidence="2 3">
    <name type="scientific">Rhodosorus marinus</name>
    <dbReference type="NCBI Taxonomy" id="101924"/>
    <lineage>
        <taxon>Eukaryota</taxon>
        <taxon>Rhodophyta</taxon>
        <taxon>Stylonematophyceae</taxon>
        <taxon>Stylonematales</taxon>
        <taxon>Stylonemataceae</taxon>
        <taxon>Rhodosorus</taxon>
    </lineage>
</organism>
<evidence type="ECO:0000313" key="2">
    <source>
        <dbReference type="EMBL" id="KAJ8901333.1"/>
    </source>
</evidence>
<feature type="region of interest" description="Disordered" evidence="1">
    <location>
        <begin position="76"/>
        <end position="142"/>
    </location>
</feature>
<accession>A0AAV8UIH3</accession>
<evidence type="ECO:0000256" key="1">
    <source>
        <dbReference type="SAM" id="MobiDB-lite"/>
    </source>
</evidence>
<dbReference type="Proteomes" id="UP001157974">
    <property type="component" value="Unassembled WGS sequence"/>
</dbReference>
<keyword evidence="3" id="KW-1185">Reference proteome</keyword>
<sequence length="142" mass="15627">MAVPLKKKGQPRERLIVVALACVLLLMFIKYQLNSSRARFIVSDLQLLKMESVGHEESISKLRVQWWNAHKELEKLQKEERTGRKASRKPPNLVVPKPQENQKAAQAQAKAEADAAAQPEGAADKPAEVANDLGAGDALPNA</sequence>
<name>A0AAV8UIH3_9RHOD</name>
<protein>
    <submittedName>
        <fullName evidence="2">Uncharacterized protein</fullName>
    </submittedName>
</protein>